<accession>A0ABW4B6G5</accession>
<dbReference type="EMBL" id="JBHTMO010000003">
    <property type="protein sequence ID" value="MFD1392328.1"/>
    <property type="molecule type" value="Genomic_DNA"/>
</dbReference>
<dbReference type="Proteomes" id="UP001597249">
    <property type="component" value="Unassembled WGS sequence"/>
</dbReference>
<gene>
    <name evidence="2" type="ORF">ACFQ3L_01850</name>
</gene>
<feature type="transmembrane region" description="Helical" evidence="1">
    <location>
        <begin position="36"/>
        <end position="61"/>
    </location>
</feature>
<evidence type="ECO:0000313" key="2">
    <source>
        <dbReference type="EMBL" id="MFD1392328.1"/>
    </source>
</evidence>
<evidence type="ECO:0008006" key="4">
    <source>
        <dbReference type="Google" id="ProtNLM"/>
    </source>
</evidence>
<evidence type="ECO:0000313" key="3">
    <source>
        <dbReference type="Proteomes" id="UP001597249"/>
    </source>
</evidence>
<feature type="transmembrane region" description="Helical" evidence="1">
    <location>
        <begin position="73"/>
        <end position="93"/>
    </location>
</feature>
<name>A0ABW4B6G5_9LACO</name>
<keyword evidence="1" id="KW-0812">Transmembrane</keyword>
<dbReference type="RefSeq" id="WP_125585285.1">
    <property type="nucleotide sequence ID" value="NZ_JBHTMO010000003.1"/>
</dbReference>
<sequence length="96" mass="10452">MILNVLIVIYAALTLLAAISDWQHLPWLNGLTMAAALVLLLGLWQAWLVPVGVALLVAAAIAQGRQRFGHIHWSHLAVRLVFSAAILILWGVAHFA</sequence>
<organism evidence="2 3">
    <name type="scientific">Lacticaseibacillus jixianensis</name>
    <dbReference type="NCBI Taxonomy" id="2486012"/>
    <lineage>
        <taxon>Bacteria</taxon>
        <taxon>Bacillati</taxon>
        <taxon>Bacillota</taxon>
        <taxon>Bacilli</taxon>
        <taxon>Lactobacillales</taxon>
        <taxon>Lactobacillaceae</taxon>
        <taxon>Lacticaseibacillus</taxon>
    </lineage>
</organism>
<proteinExistence type="predicted"/>
<evidence type="ECO:0000256" key="1">
    <source>
        <dbReference type="SAM" id="Phobius"/>
    </source>
</evidence>
<protein>
    <recommendedName>
        <fullName evidence="4">DUF3397 family protein</fullName>
    </recommendedName>
</protein>
<comment type="caution">
    <text evidence="2">The sequence shown here is derived from an EMBL/GenBank/DDBJ whole genome shotgun (WGS) entry which is preliminary data.</text>
</comment>
<keyword evidence="3" id="KW-1185">Reference proteome</keyword>
<reference evidence="3" key="1">
    <citation type="journal article" date="2019" name="Int. J. Syst. Evol. Microbiol.">
        <title>The Global Catalogue of Microorganisms (GCM) 10K type strain sequencing project: providing services to taxonomists for standard genome sequencing and annotation.</title>
        <authorList>
            <consortium name="The Broad Institute Genomics Platform"/>
            <consortium name="The Broad Institute Genome Sequencing Center for Infectious Disease"/>
            <person name="Wu L."/>
            <person name="Ma J."/>
        </authorList>
    </citation>
    <scope>NUCLEOTIDE SEQUENCE [LARGE SCALE GENOMIC DNA]</scope>
    <source>
        <strain evidence="3">CCM 8911</strain>
    </source>
</reference>
<keyword evidence="1" id="KW-1133">Transmembrane helix</keyword>
<keyword evidence="1" id="KW-0472">Membrane</keyword>